<comment type="caution">
    <text evidence="1">The sequence shown here is derived from an EMBL/GenBank/DDBJ whole genome shotgun (WGS) entry which is preliminary data.</text>
</comment>
<accession>A0A7Y8GA58</accession>
<organism evidence="1 2">
    <name type="scientific">Pseudomonas salomonii</name>
    <dbReference type="NCBI Taxonomy" id="191391"/>
    <lineage>
        <taxon>Bacteria</taxon>
        <taxon>Pseudomonadati</taxon>
        <taxon>Pseudomonadota</taxon>
        <taxon>Gammaproteobacteria</taxon>
        <taxon>Pseudomonadales</taxon>
        <taxon>Pseudomonadaceae</taxon>
        <taxon>Pseudomonas</taxon>
    </lineage>
</organism>
<protein>
    <submittedName>
        <fullName evidence="1">Uncharacterized protein</fullName>
    </submittedName>
</protein>
<dbReference type="AlphaFoldDB" id="A0A7Y8GA58"/>
<reference evidence="1 2" key="1">
    <citation type="submission" date="2020-04" db="EMBL/GenBank/DDBJ databases">
        <title>Molecular characterization of pseudomonads from Agaricus bisporus reveal novel blotch 2 pathogens in Western Europe.</title>
        <authorList>
            <person name="Taparia T."/>
            <person name="Krijger M."/>
            <person name="Haynes E."/>
            <person name="Elpinstone J.G."/>
            <person name="Noble R."/>
            <person name="Van Der Wolf J."/>
        </authorList>
    </citation>
    <scope>NUCLEOTIDE SEQUENCE [LARGE SCALE GENOMIC DNA]</scope>
    <source>
        <strain evidence="1 2">IPO3765</strain>
    </source>
</reference>
<name>A0A7Y8GA58_9PSED</name>
<dbReference type="Proteomes" id="UP000561369">
    <property type="component" value="Unassembled WGS sequence"/>
</dbReference>
<dbReference type="EMBL" id="JACAQV010000006">
    <property type="protein sequence ID" value="NWF07129.1"/>
    <property type="molecule type" value="Genomic_DNA"/>
</dbReference>
<proteinExistence type="predicted"/>
<evidence type="ECO:0000313" key="1">
    <source>
        <dbReference type="EMBL" id="NWF07129.1"/>
    </source>
</evidence>
<gene>
    <name evidence="1" type="ORF">HX810_05540</name>
</gene>
<evidence type="ECO:0000313" key="2">
    <source>
        <dbReference type="Proteomes" id="UP000561369"/>
    </source>
</evidence>
<sequence>MVQEPQDAVVASVPISIIQRDHPDAIVNKDNMAAALVSAVIGVLT</sequence>